<evidence type="ECO:0000256" key="1">
    <source>
        <dbReference type="SAM" id="MobiDB-lite"/>
    </source>
</evidence>
<dbReference type="HOGENOM" id="CLU_2716542_0_0_11"/>
<name>Q0RQ29_FRAAA</name>
<dbReference type="EMBL" id="CT573213">
    <property type="protein sequence ID" value="CAJ60348.1"/>
    <property type="molecule type" value="Genomic_DNA"/>
</dbReference>
<evidence type="ECO:0000313" key="2">
    <source>
        <dbReference type="EMBL" id="CAJ60348.1"/>
    </source>
</evidence>
<proteinExistence type="predicted"/>
<dbReference type="KEGG" id="fal:FRAAL1694"/>
<sequence>MAIPQAGTEVPPERDGGSAGLAGLTRGIRAHASRIWQCHVRIRLTAPRRTDSVRTRGPHTSPGAPRFRPRQP</sequence>
<feature type="region of interest" description="Disordered" evidence="1">
    <location>
        <begin position="1"/>
        <end position="22"/>
    </location>
</feature>
<organism evidence="2 3">
    <name type="scientific">Frankia alni (strain DSM 45986 / CECT 9034 / ACN14a)</name>
    <dbReference type="NCBI Taxonomy" id="326424"/>
    <lineage>
        <taxon>Bacteria</taxon>
        <taxon>Bacillati</taxon>
        <taxon>Actinomycetota</taxon>
        <taxon>Actinomycetes</taxon>
        <taxon>Frankiales</taxon>
        <taxon>Frankiaceae</taxon>
        <taxon>Frankia</taxon>
    </lineage>
</organism>
<dbReference type="STRING" id="326424.FRAAL1694"/>
<dbReference type="AlphaFoldDB" id="Q0RQ29"/>
<protein>
    <submittedName>
        <fullName evidence="2">Uncharacterized protein</fullName>
    </submittedName>
</protein>
<keyword evidence="3" id="KW-1185">Reference proteome</keyword>
<feature type="region of interest" description="Disordered" evidence="1">
    <location>
        <begin position="45"/>
        <end position="72"/>
    </location>
</feature>
<evidence type="ECO:0000313" key="3">
    <source>
        <dbReference type="Proteomes" id="UP000000657"/>
    </source>
</evidence>
<dbReference type="Proteomes" id="UP000000657">
    <property type="component" value="Chromosome"/>
</dbReference>
<gene>
    <name evidence="2" type="ordered locus">FRAAL1694</name>
</gene>
<reference evidence="2 3" key="1">
    <citation type="journal article" date="2007" name="Genome Res.">
        <title>Genome characteristics of facultatively symbiotic Frankia sp. strains reflect host range and host plant biogeography.</title>
        <authorList>
            <person name="Normand P."/>
            <person name="Lapierre P."/>
            <person name="Tisa L.S."/>
            <person name="Gogarten J.P."/>
            <person name="Alloisio N."/>
            <person name="Bagnarol E."/>
            <person name="Bassi C.A."/>
            <person name="Berry A.M."/>
            <person name="Bickhart D.M."/>
            <person name="Choisne N."/>
            <person name="Couloux A."/>
            <person name="Cournoyer B."/>
            <person name="Cruveiller S."/>
            <person name="Daubin V."/>
            <person name="Demange N."/>
            <person name="Francino M.P."/>
            <person name="Goltsman E."/>
            <person name="Huang Y."/>
            <person name="Kopp O.R."/>
            <person name="Labarre L."/>
            <person name="Lapidus A."/>
            <person name="Lavire C."/>
            <person name="Marechal J."/>
            <person name="Martinez M."/>
            <person name="Mastronunzio J.E."/>
            <person name="Mullin B.C."/>
            <person name="Niemann J."/>
            <person name="Pujic P."/>
            <person name="Rawnsley T."/>
            <person name="Rouy Z."/>
            <person name="Schenowitz C."/>
            <person name="Sellstedt A."/>
            <person name="Tavares F."/>
            <person name="Tomkins J.P."/>
            <person name="Vallenet D."/>
            <person name="Valverde C."/>
            <person name="Wall L.G."/>
            <person name="Wang Y."/>
            <person name="Medigue C."/>
            <person name="Benson D.R."/>
        </authorList>
    </citation>
    <scope>NUCLEOTIDE SEQUENCE [LARGE SCALE GENOMIC DNA]</scope>
    <source>
        <strain evidence="3">DSM 45986 / CECT 9034 / ACN14a</strain>
    </source>
</reference>
<accession>Q0RQ29</accession>